<dbReference type="GO" id="GO:0006355">
    <property type="term" value="P:regulation of DNA-templated transcription"/>
    <property type="evidence" value="ECO:0007669"/>
    <property type="project" value="InterPro"/>
</dbReference>
<keyword evidence="4 10" id="KW-0678">Repressor</keyword>
<evidence type="ECO:0000256" key="2">
    <source>
        <dbReference type="ARBA" id="ARBA00006728"/>
    </source>
</evidence>
<dbReference type="PANTHER" id="PTHR31734">
    <property type="entry name" value="AUXIN-RESPONSIVE PROTEIN IAA17"/>
    <property type="match status" value="1"/>
</dbReference>
<dbReference type="GO" id="GO:0005634">
    <property type="term" value="C:nucleus"/>
    <property type="evidence" value="ECO:0007669"/>
    <property type="project" value="UniProtKB-SubCell"/>
</dbReference>
<comment type="subunit">
    <text evidence="3 10">Homodimers and heterodimers.</text>
</comment>
<organism evidence="12 13">
    <name type="scientific">Morella rubra</name>
    <name type="common">Chinese bayberry</name>
    <dbReference type="NCBI Taxonomy" id="262757"/>
    <lineage>
        <taxon>Eukaryota</taxon>
        <taxon>Viridiplantae</taxon>
        <taxon>Streptophyta</taxon>
        <taxon>Embryophyta</taxon>
        <taxon>Tracheophyta</taxon>
        <taxon>Spermatophyta</taxon>
        <taxon>Magnoliopsida</taxon>
        <taxon>eudicotyledons</taxon>
        <taxon>Gunneridae</taxon>
        <taxon>Pentapetalae</taxon>
        <taxon>rosids</taxon>
        <taxon>fabids</taxon>
        <taxon>Fagales</taxon>
        <taxon>Myricaceae</taxon>
        <taxon>Morella</taxon>
    </lineage>
</organism>
<evidence type="ECO:0000256" key="10">
    <source>
        <dbReference type="RuleBase" id="RU004549"/>
    </source>
</evidence>
<name>A0A6A1W4E4_9ROSI</name>
<accession>A0A6A1W4E4</accession>
<dbReference type="Proteomes" id="UP000516437">
    <property type="component" value="Chromosome 3"/>
</dbReference>
<evidence type="ECO:0000256" key="7">
    <source>
        <dbReference type="ARBA" id="ARBA00023242"/>
    </source>
</evidence>
<evidence type="ECO:0000256" key="6">
    <source>
        <dbReference type="ARBA" id="ARBA00023163"/>
    </source>
</evidence>
<evidence type="ECO:0000256" key="1">
    <source>
        <dbReference type="ARBA" id="ARBA00004123"/>
    </source>
</evidence>
<proteinExistence type="inferred from homology"/>
<comment type="caution">
    <text evidence="12">The sequence shown here is derived from an EMBL/GenBank/DDBJ whole genome shotgun (WGS) entry which is preliminary data.</text>
</comment>
<keyword evidence="5 10" id="KW-0805">Transcription regulation</keyword>
<dbReference type="InterPro" id="IPR003311">
    <property type="entry name" value="AUX_IAA"/>
</dbReference>
<evidence type="ECO:0000256" key="8">
    <source>
        <dbReference type="ARBA" id="ARBA00023294"/>
    </source>
</evidence>
<keyword evidence="8 10" id="KW-0927">Auxin signaling pathway</keyword>
<keyword evidence="7 10" id="KW-0539">Nucleus</keyword>
<dbReference type="OrthoDB" id="1287782at2759"/>
<dbReference type="PROSITE" id="PS51745">
    <property type="entry name" value="PB1"/>
    <property type="match status" value="1"/>
</dbReference>
<comment type="similarity">
    <text evidence="2 10">Belongs to the Aux/IAA family.</text>
</comment>
<comment type="subcellular location">
    <subcellularLocation>
        <location evidence="1 10">Nucleus</location>
    </subcellularLocation>
</comment>
<dbReference type="Pfam" id="PF02309">
    <property type="entry name" value="AUX_IAA"/>
    <property type="match status" value="1"/>
</dbReference>
<evidence type="ECO:0000313" key="12">
    <source>
        <dbReference type="EMBL" id="KAB1218608.1"/>
    </source>
</evidence>
<keyword evidence="13" id="KW-1185">Reference proteome</keyword>
<evidence type="ECO:0000256" key="3">
    <source>
        <dbReference type="ARBA" id="ARBA00011726"/>
    </source>
</evidence>
<keyword evidence="6 10" id="KW-0804">Transcription</keyword>
<dbReference type="GO" id="GO:0009734">
    <property type="term" value="P:auxin-activated signaling pathway"/>
    <property type="evidence" value="ECO:0007669"/>
    <property type="project" value="UniProtKB-UniRule"/>
</dbReference>
<feature type="domain" description="PB1" evidence="11">
    <location>
        <begin position="119"/>
        <end position="230"/>
    </location>
</feature>
<dbReference type="PANTHER" id="PTHR31734:SF34">
    <property type="entry name" value="AUXIN-RESPONSIVE PROTEIN IAA15"/>
    <property type="match status" value="1"/>
</dbReference>
<gene>
    <name evidence="12" type="ORF">CJ030_MR3G026488</name>
</gene>
<sequence>MSPENGRHLLESDATGLNFKETELSLRMPGETRSGAIEVGAKAGMKRGFSQTVDLNLGRSNDECHEKVRQKSESDGLDVAKPPAAKIIPENFSTHIDFQGAASGWPPVRAFRKNVMKSGKFVKVAADGAPYLRKVDLEMYNSYQQLLSVLENLFVLLPYSYVFPICNCLNEKEPITDTANGLEYVPTYEDKDGDWMLVGDVLGTGPVHVRDNYGQEEGLTCPTMGWIRHFFYNEEGSPTTYHNKWIETERFFRISTIKEAVKL</sequence>
<evidence type="ECO:0000313" key="13">
    <source>
        <dbReference type="Proteomes" id="UP000516437"/>
    </source>
</evidence>
<evidence type="ECO:0000256" key="5">
    <source>
        <dbReference type="ARBA" id="ARBA00023015"/>
    </source>
</evidence>
<dbReference type="InterPro" id="IPR033389">
    <property type="entry name" value="AUX/IAA_dom"/>
</dbReference>
<dbReference type="InterPro" id="IPR053793">
    <property type="entry name" value="PB1-like"/>
</dbReference>
<comment type="function">
    <text evidence="9">Aux/IAA proteins are short-lived transcriptional factors that function as repressors of early auxin response genes at low auxin concentrations. Repression is thought to result from the interaction with auxin response factors (ARFs), proteins that bind to the auxin-responsive promoter element (AuxRE). Formation of heterodimers with ARF proteins may alter their ability to modulate early auxin response genes expression.</text>
</comment>
<evidence type="ECO:0000259" key="11">
    <source>
        <dbReference type="PROSITE" id="PS51745"/>
    </source>
</evidence>
<evidence type="ECO:0000256" key="4">
    <source>
        <dbReference type="ARBA" id="ARBA00022491"/>
    </source>
</evidence>
<dbReference type="SUPFAM" id="SSF54277">
    <property type="entry name" value="CAD &amp; PB1 domains"/>
    <property type="match status" value="1"/>
</dbReference>
<dbReference type="EMBL" id="RXIC02000021">
    <property type="protein sequence ID" value="KAB1218608.1"/>
    <property type="molecule type" value="Genomic_DNA"/>
</dbReference>
<reference evidence="12 13" key="1">
    <citation type="journal article" date="2019" name="Plant Biotechnol. J.">
        <title>The red bayberry genome and genetic basis of sex determination.</title>
        <authorList>
            <person name="Jia H.M."/>
            <person name="Jia H.J."/>
            <person name="Cai Q.L."/>
            <person name="Wang Y."/>
            <person name="Zhao H.B."/>
            <person name="Yang W.F."/>
            <person name="Wang G.Y."/>
            <person name="Li Y.H."/>
            <person name="Zhan D.L."/>
            <person name="Shen Y.T."/>
            <person name="Niu Q.F."/>
            <person name="Chang L."/>
            <person name="Qiu J."/>
            <person name="Zhao L."/>
            <person name="Xie H.B."/>
            <person name="Fu W.Y."/>
            <person name="Jin J."/>
            <person name="Li X.W."/>
            <person name="Jiao Y."/>
            <person name="Zhou C.C."/>
            <person name="Tu T."/>
            <person name="Chai C.Y."/>
            <person name="Gao J.L."/>
            <person name="Fan L.J."/>
            <person name="van de Weg E."/>
            <person name="Wang J.Y."/>
            <person name="Gao Z.S."/>
        </authorList>
    </citation>
    <scope>NUCLEOTIDE SEQUENCE [LARGE SCALE GENOMIC DNA]</scope>
    <source>
        <tissue evidence="12">Leaves</tissue>
    </source>
</reference>
<dbReference type="AlphaFoldDB" id="A0A6A1W4E4"/>
<dbReference type="Gene3D" id="3.10.20.90">
    <property type="entry name" value="Phosphatidylinositol 3-kinase Catalytic Subunit, Chain A, domain 1"/>
    <property type="match status" value="1"/>
</dbReference>
<protein>
    <recommendedName>
        <fullName evidence="10">Auxin-responsive protein</fullName>
    </recommendedName>
</protein>
<evidence type="ECO:0000256" key="9">
    <source>
        <dbReference type="ARBA" id="ARBA00025283"/>
    </source>
</evidence>